<feature type="coiled-coil region" evidence="1">
    <location>
        <begin position="560"/>
        <end position="595"/>
    </location>
</feature>
<dbReference type="HOGENOM" id="CLU_353701_0_0_14"/>
<evidence type="ECO:0000256" key="2">
    <source>
        <dbReference type="SAM" id="MobiDB-lite"/>
    </source>
</evidence>
<gene>
    <name evidence="3" type="ORF">SSABA_v1c04920</name>
</gene>
<feature type="compositionally biased region" description="Basic residues" evidence="2">
    <location>
        <begin position="621"/>
        <end position="636"/>
    </location>
</feature>
<evidence type="ECO:0000256" key="1">
    <source>
        <dbReference type="SAM" id="Coils"/>
    </source>
</evidence>
<sequence length="794" mass="94921">MNITTFADEFHNLKVIKNSLDNNTLLRTFVNAIFNYEQKLHNDDAINSKRDLLNEIFKNKFILKEIENDFKILLKNKDNFLSDYLKEAKPAFKNHEFKDVCFIENNGQLNDSQRKEIFNLIKKEWNRKTKFKKVEFEFRKNKNKKINDNANFDLEEQLQEFKVFDFDQFKKVNENLIKIKDSLNYKKLYDQFIREAVMPMMRNFVKTWNFDEIKITNMKDLLSKNSLIIIYNENNTNLDLSDDLLENNYDFINHNLIENCLPIVQINPSNNFFHSLTSCFFIKKVARVQDLFDKKPELKQESLSDSTVVFEDKIKEDEKPREKEKLFESAVVEEKVTSIENFHEHPDFEEKITFDQTSILDSTIPLVNKNLDEEILFPEIEEEIEIKPEIKKVIEEKIEIKPEIKNVIEEKIEIEKNINEEIFDKRVEEEFAFQQAPIVIDEFEVFDPTVEFINEFNEIEKLDSIKYKPEKNTEIKNKLSSETFELTGENILEIWKEVIPDEAIILAEENGALDGKESVSDEEIDSDANEETKESLTTDLEDFDFVETFISDLEFEQPVEENLENNFSDFKTEIIEVEKNNLEENTNLVDNLVEEETIEKFITEQITEVEFEKNKEDSKKQKSSKLKKSQNRHKKNQNNARIYERNLEVQNEDFSQINDTFIDQTFEMTFDSTISTDITEDFVYLKNNKTLPEVIRWAVYFEYFMDQFQKQKENLEVKTKKYDKNKFKKFEENLRYMNIEETYDFLKENSSMVFDKIYNKQVDSLFVLRIYTLFLHVQNKFEEAQTLITNWKRG</sequence>
<feature type="region of interest" description="Disordered" evidence="2">
    <location>
        <begin position="612"/>
        <end position="639"/>
    </location>
</feature>
<evidence type="ECO:0000313" key="4">
    <source>
        <dbReference type="Proteomes" id="UP000019265"/>
    </source>
</evidence>
<protein>
    <submittedName>
        <fullName evidence="3">Uncharacterized protein</fullName>
    </submittedName>
</protein>
<accession>W6AJK0</accession>
<keyword evidence="4" id="KW-1185">Reference proteome</keyword>
<feature type="region of interest" description="Disordered" evidence="2">
    <location>
        <begin position="514"/>
        <end position="535"/>
    </location>
</feature>
<evidence type="ECO:0000313" key="3">
    <source>
        <dbReference type="EMBL" id="AHI53899.1"/>
    </source>
</evidence>
<dbReference type="KEGG" id="ssab:SSABA_v1c04920"/>
<dbReference type="RefSeq" id="WP_025251040.1">
    <property type="nucleotide sequence ID" value="NZ_CP006934.1"/>
</dbReference>
<proteinExistence type="predicted"/>
<name>W6AJK0_9MOLU</name>
<keyword evidence="1" id="KW-0175">Coiled coil</keyword>
<dbReference type="PATRIC" id="fig|1276257.3.peg.502"/>
<dbReference type="AlphaFoldDB" id="W6AJK0"/>
<dbReference type="Proteomes" id="UP000019265">
    <property type="component" value="Chromosome"/>
</dbReference>
<dbReference type="STRING" id="1276257.SSABA_v1c04920"/>
<organism evidence="3 4">
    <name type="scientific">Spiroplasma sabaudiense Ar-1343</name>
    <dbReference type="NCBI Taxonomy" id="1276257"/>
    <lineage>
        <taxon>Bacteria</taxon>
        <taxon>Bacillati</taxon>
        <taxon>Mycoplasmatota</taxon>
        <taxon>Mollicutes</taxon>
        <taxon>Entomoplasmatales</taxon>
        <taxon>Spiroplasmataceae</taxon>
        <taxon>Spiroplasma</taxon>
    </lineage>
</organism>
<feature type="compositionally biased region" description="Acidic residues" evidence="2">
    <location>
        <begin position="520"/>
        <end position="529"/>
    </location>
</feature>
<dbReference type="EMBL" id="CP006934">
    <property type="protein sequence ID" value="AHI53899.1"/>
    <property type="molecule type" value="Genomic_DNA"/>
</dbReference>
<reference evidence="3 4" key="1">
    <citation type="journal article" date="2014" name="Genome Biol. Evol.">
        <title>Molecular evolution of the substrate utilization strategies and putative virulence factors in mosquito-associated Spiroplasma species.</title>
        <authorList>
            <person name="Chang T.H."/>
            <person name="Lo W.S."/>
            <person name="Ku C."/>
            <person name="Chen L.L."/>
            <person name="Kuo C.H."/>
        </authorList>
    </citation>
    <scope>NUCLEOTIDE SEQUENCE [LARGE SCALE GENOMIC DNA]</scope>
    <source>
        <strain evidence="3">Ar-1343</strain>
    </source>
</reference>